<organism evidence="12 13">
    <name type="scientific">Sphingomonas oleivorans</name>
    <dbReference type="NCBI Taxonomy" id="1735121"/>
    <lineage>
        <taxon>Bacteria</taxon>
        <taxon>Pseudomonadati</taxon>
        <taxon>Pseudomonadota</taxon>
        <taxon>Alphaproteobacteria</taxon>
        <taxon>Sphingomonadales</taxon>
        <taxon>Sphingomonadaceae</taxon>
        <taxon>Sphingomonas</taxon>
    </lineage>
</organism>
<name>A0A2T5G2I7_9SPHN</name>
<feature type="chain" id="PRO_5015475039" evidence="10">
    <location>
        <begin position="18"/>
        <end position="673"/>
    </location>
</feature>
<dbReference type="InterPro" id="IPR039426">
    <property type="entry name" value="TonB-dep_rcpt-like"/>
</dbReference>
<dbReference type="GO" id="GO:0044718">
    <property type="term" value="P:siderophore transmembrane transport"/>
    <property type="evidence" value="ECO:0007669"/>
    <property type="project" value="TreeGrafter"/>
</dbReference>
<comment type="subcellular location">
    <subcellularLocation>
        <location evidence="1">Cell outer membrane</location>
        <topology evidence="1">Multi-pass membrane protein</topology>
    </subcellularLocation>
</comment>
<evidence type="ECO:0000256" key="4">
    <source>
        <dbReference type="ARBA" id="ARBA00022692"/>
    </source>
</evidence>
<evidence type="ECO:0000256" key="9">
    <source>
        <dbReference type="ARBA" id="ARBA00023237"/>
    </source>
</evidence>
<dbReference type="PANTHER" id="PTHR30069:SF29">
    <property type="entry name" value="HEMOGLOBIN AND HEMOGLOBIN-HAPTOGLOBIN-BINDING PROTEIN 1-RELATED"/>
    <property type="match status" value="1"/>
</dbReference>
<evidence type="ECO:0000256" key="5">
    <source>
        <dbReference type="ARBA" id="ARBA00022729"/>
    </source>
</evidence>
<dbReference type="InterPro" id="IPR000531">
    <property type="entry name" value="Beta-barrel_TonB"/>
</dbReference>
<keyword evidence="9" id="KW-0998">Cell outer membrane</keyword>
<keyword evidence="7" id="KW-0472">Membrane</keyword>
<evidence type="ECO:0000259" key="11">
    <source>
        <dbReference type="Pfam" id="PF00593"/>
    </source>
</evidence>
<evidence type="ECO:0000256" key="7">
    <source>
        <dbReference type="ARBA" id="ARBA00023136"/>
    </source>
</evidence>
<gene>
    <name evidence="12" type="ORF">CLG96_04180</name>
</gene>
<dbReference type="RefSeq" id="WP_165799530.1">
    <property type="nucleotide sequence ID" value="NZ_NWBU01000004.1"/>
</dbReference>
<feature type="signal peptide" evidence="10">
    <location>
        <begin position="1"/>
        <end position="17"/>
    </location>
</feature>
<dbReference type="Gene3D" id="2.40.170.20">
    <property type="entry name" value="TonB-dependent receptor, beta-barrel domain"/>
    <property type="match status" value="1"/>
</dbReference>
<accession>A0A2T5G2I7</accession>
<feature type="domain" description="TonB-dependent receptor-like beta-barrel" evidence="11">
    <location>
        <begin position="218"/>
        <end position="628"/>
    </location>
</feature>
<dbReference type="SUPFAM" id="SSF56935">
    <property type="entry name" value="Porins"/>
    <property type="match status" value="1"/>
</dbReference>
<evidence type="ECO:0000256" key="2">
    <source>
        <dbReference type="ARBA" id="ARBA00022448"/>
    </source>
</evidence>
<dbReference type="GO" id="GO:0015344">
    <property type="term" value="F:siderophore uptake transmembrane transporter activity"/>
    <property type="evidence" value="ECO:0007669"/>
    <property type="project" value="TreeGrafter"/>
</dbReference>
<proteinExistence type="predicted"/>
<dbReference type="GO" id="GO:0009279">
    <property type="term" value="C:cell outer membrane"/>
    <property type="evidence" value="ECO:0007669"/>
    <property type="project" value="UniProtKB-SubCell"/>
</dbReference>
<keyword evidence="3" id="KW-1134">Transmembrane beta strand</keyword>
<keyword evidence="6" id="KW-0798">TonB box</keyword>
<keyword evidence="8 12" id="KW-0675">Receptor</keyword>
<dbReference type="Proteomes" id="UP000244162">
    <property type="component" value="Unassembled WGS sequence"/>
</dbReference>
<comment type="caution">
    <text evidence="12">The sequence shown here is derived from an EMBL/GenBank/DDBJ whole genome shotgun (WGS) entry which is preliminary data.</text>
</comment>
<evidence type="ECO:0000313" key="12">
    <source>
        <dbReference type="EMBL" id="PTQ13311.1"/>
    </source>
</evidence>
<dbReference type="EMBL" id="NWBU01000004">
    <property type="protein sequence ID" value="PTQ13311.1"/>
    <property type="molecule type" value="Genomic_DNA"/>
</dbReference>
<dbReference type="Pfam" id="PF00593">
    <property type="entry name" value="TonB_dep_Rec_b-barrel"/>
    <property type="match status" value="1"/>
</dbReference>
<evidence type="ECO:0000256" key="3">
    <source>
        <dbReference type="ARBA" id="ARBA00022452"/>
    </source>
</evidence>
<keyword evidence="2" id="KW-0813">Transport</keyword>
<sequence length="673" mass="73143">MMFAALLAQATATSALAPAAAEGVTRYGPGFFAVFQPSTAKDLVAHLPGFTLDMGDAVRGFEGAAGNVLIDGARPAAKSDGLDAILSRIPAGQVDYVEVIRGGVPGVDMQGKTILANVVRKKAGAAAGLVQLSGRYVGDYGRTMPGFRLEGTGAAAGGRWELGLRSEGAPDSSVGPAVYEQTDPLGRLLARSDIKSHADYRMNTATGAFEHGLFGGTLKINGRLYREDYRFNETSRFISPGPRDLASEDRRARDKSELGLRFDRAISARTSVEVVGLHQTEDRNLRSAATMPPGDFDYRQAVSTTETIGRVVGRFRVSLALSLEAGGEVARNRLDSDTSLALKGSPQFLPAPQVRVEEARSEAFAKAVWRPKPAWTLEAGLRQEGSKIMGRSRDRLVNVERSLRYPKPRLLVVWQARSDLQLRARGERAVGQLNFDDFVSSAALNDGVLRAGNINLVPEQAWVAELQVEQRFWGSGAAVLTARHSALSDTIDRAPIYDPTGVFDAPANIGKGSKDEVELSLSIPLSRLGLSNAEYRGLLKVRRSEVTDPTTHAKRPISGLRPLEWESHFSKQVPAWNLELGADLFGGWRRTSYRFDEVSTSKLGTYVITYGQWKPQADLVLRLEVENVTSRGFRATRRIYGGPRDVADLSLVQDRAAQVKPIVNLIVRKSFGG</sequence>
<keyword evidence="4" id="KW-0812">Transmembrane</keyword>
<evidence type="ECO:0000256" key="10">
    <source>
        <dbReference type="SAM" id="SignalP"/>
    </source>
</evidence>
<evidence type="ECO:0000256" key="1">
    <source>
        <dbReference type="ARBA" id="ARBA00004571"/>
    </source>
</evidence>
<dbReference type="AlphaFoldDB" id="A0A2T5G2I7"/>
<keyword evidence="5 10" id="KW-0732">Signal</keyword>
<reference evidence="12 13" key="1">
    <citation type="submission" date="2017-09" db="EMBL/GenBank/DDBJ databases">
        <title>Sphingomonas panjinensis sp.nov., isolated from oil-contaminated soil.</title>
        <authorList>
            <person name="Wang L."/>
            <person name="Chen L."/>
        </authorList>
    </citation>
    <scope>NUCLEOTIDE SEQUENCE [LARGE SCALE GENOMIC DNA]</scope>
    <source>
        <strain evidence="12 13">FW-11</strain>
    </source>
</reference>
<protein>
    <submittedName>
        <fullName evidence="12">TonB-dependent receptor</fullName>
    </submittedName>
</protein>
<dbReference type="PANTHER" id="PTHR30069">
    <property type="entry name" value="TONB-DEPENDENT OUTER MEMBRANE RECEPTOR"/>
    <property type="match status" value="1"/>
</dbReference>
<keyword evidence="13" id="KW-1185">Reference proteome</keyword>
<evidence type="ECO:0000313" key="13">
    <source>
        <dbReference type="Proteomes" id="UP000244162"/>
    </source>
</evidence>
<dbReference type="InterPro" id="IPR036942">
    <property type="entry name" value="Beta-barrel_TonB_sf"/>
</dbReference>
<evidence type="ECO:0000256" key="8">
    <source>
        <dbReference type="ARBA" id="ARBA00023170"/>
    </source>
</evidence>
<evidence type="ECO:0000256" key="6">
    <source>
        <dbReference type="ARBA" id="ARBA00023077"/>
    </source>
</evidence>